<dbReference type="Proteomes" id="UP001189429">
    <property type="component" value="Unassembled WGS sequence"/>
</dbReference>
<evidence type="ECO:0000259" key="2">
    <source>
        <dbReference type="Pfam" id="PF20209"/>
    </source>
</evidence>
<feature type="domain" description="DUF6570" evidence="2">
    <location>
        <begin position="860"/>
        <end position="1003"/>
    </location>
</feature>
<sequence>ACCAMFYAPSDSVGLLLPDLPATHGYADEMARHVDAILHFHMGFNETLRETYITQILRATKAQCITTSPPTKWPRTLNRDFIAGWIAAHGDNWESTLTSGLQVWQPRKEHRQGLTTITLEDWGIALGVSFKGYRQDLRPQYVQQILDAARALPRSSTPHDTRRTKWPRILTADFISTWIADQGESWETTLESGLQAWSPAKKQRHGSFDITIEDWCVALGVSFKGHRQALRPQYVQQILDAARALPRNSTADDTRRTKWPRILTADFISTWIADQGDSWETILETGLQAWSPAKKQRHGSFDIAIEEWCIALGVPFKGYRQALRPQYVQQILDAARVLSDSSTADHIRRTKWPRILTADFSSTWIADQGESWETTLESGLQAWTPARKQRYGSFDITIEDWCIALGVSFKGHRQPAKKQRGSDDITIEEWCAALLIPFKGFRNDLRPQYIDRILHATCTLRAEPHWPDDLDATFIKQWARQNPQEWEHRLREWLPTWNLRTTRTAAPITVTAWCVALCIPVGHDQLSAALLPEYTEKTIHHVNMPLRIPTWDLPLRTAAVVQWAKQHPDEWPPILQLSLDTCGVHSPSSDATLEPTLETWCSAYDIDSTDLHKRRRQRAKQIVADTELYVTLPITADDLHALCTCNYDTVHQEAAKSALRLSPASGRDSPRPGSETNIGSTRFSTAKFSSEPSSPKRKSSNGNDTSGATSGLKRPSAIPTFLPAFFVTRALDIRSLAYLSVAPPSHATFVAMAATRRRGSGLNEHLPEVHCSVDGLDALRLEEEYRKRVYGTSVVHPWATDSDGTAWRWILDSTTIPVSTDGGPGLQPDNTLRPYSDGSFPSIPTCLSCRLDLSKNTPLLPRCALANDNLILREPVAFRKHGAKLSPMTFAMLALARMLVREIIAEKTKKADPRTKQKGLRGNSICFPQAHARELVTQALPAEPEVSQQFSADGLSIALAGASVDDLDKATWAEVPREAYMTAVRFCVAHSEAYHALDIDEDEAARRLQEAGHSCAEVLQQATSIQATTHTPHLIPGPATFDAPEVPVPESIVAEDGRPMEDPSASTTPNITHDTVPPPENRRPMSQGTADDLCPDSDDVNLHCAATDFSTGALDADRAACEFAAKLELLSSKLSTDVPTADIATEIESLQSLAKYLNTDEYRKQLDRALKAMDAAEGRGPAARQNPGSTWVIPTGKRPLSMYEKEFWQKAFPQLFPYGDGVFGIDRRRPLSCQQWCRMLLLRTELRYQVHAASPHECPLLKRGALPCAQCTRGAAPFVPPAQPRWGADVDFLCVLHDSWRRMELTRRAGAHVRRRGFQTSVNLVCQATATQLRSAFDSMGDRAGFRECLLSDNAPASLREAVRNLLFFSSDVVGSEGARQQLRHEQMGDMLRFGGIGGFLAPNVADTRNPLVVVLHAGCLNHTSGGLNDDGATERWQRGDKFDGDLEGDRKDLTKRRLLVPPAPAFVDHHVRRHPATQIDANTGDESNPVTAAPAPASARYENNLGVATFRNGTSFDSAGGSDDDRDDITHPSRTILVTGFPDSWLRPDTAASLPDRINNLFMNFGALGSLPVLRPGPPLHATVAFKHAAIAALAARKIDGVDTRTNKEIQRCGGRAAASYQRFHVHLLPSSGKSAPRPMEPVEIARPMPEYHQTQPRTAGPHPGPTLDEAQRDMLSRSTR</sequence>
<feature type="region of interest" description="Disordered" evidence="1">
    <location>
        <begin position="1631"/>
        <end position="1682"/>
    </location>
</feature>
<comment type="caution">
    <text evidence="3">The sequence shown here is derived from an EMBL/GenBank/DDBJ whole genome shotgun (WGS) entry which is preliminary data.</text>
</comment>
<proteinExistence type="predicted"/>
<evidence type="ECO:0000313" key="4">
    <source>
        <dbReference type="Proteomes" id="UP001189429"/>
    </source>
</evidence>
<dbReference type="PROSITE" id="PS00892">
    <property type="entry name" value="HIT_1"/>
    <property type="match status" value="1"/>
</dbReference>
<organism evidence="3 4">
    <name type="scientific">Prorocentrum cordatum</name>
    <dbReference type="NCBI Taxonomy" id="2364126"/>
    <lineage>
        <taxon>Eukaryota</taxon>
        <taxon>Sar</taxon>
        <taxon>Alveolata</taxon>
        <taxon>Dinophyceae</taxon>
        <taxon>Prorocentrales</taxon>
        <taxon>Prorocentraceae</taxon>
        <taxon>Prorocentrum</taxon>
    </lineage>
</organism>
<dbReference type="EMBL" id="CAUYUJ010006258">
    <property type="protein sequence ID" value="CAK0816743.1"/>
    <property type="molecule type" value="Genomic_DNA"/>
</dbReference>
<feature type="compositionally biased region" description="Polar residues" evidence="1">
    <location>
        <begin position="674"/>
        <end position="688"/>
    </location>
</feature>
<evidence type="ECO:0000256" key="1">
    <source>
        <dbReference type="SAM" id="MobiDB-lite"/>
    </source>
</evidence>
<dbReference type="InterPro" id="IPR046700">
    <property type="entry name" value="DUF6570"/>
</dbReference>
<keyword evidence="4" id="KW-1185">Reference proteome</keyword>
<evidence type="ECO:0000313" key="3">
    <source>
        <dbReference type="EMBL" id="CAK0816743.1"/>
    </source>
</evidence>
<feature type="region of interest" description="Disordered" evidence="1">
    <location>
        <begin position="1056"/>
        <end position="1089"/>
    </location>
</feature>
<feature type="compositionally biased region" description="Polar residues" evidence="1">
    <location>
        <begin position="1064"/>
        <end position="1073"/>
    </location>
</feature>
<feature type="region of interest" description="Disordered" evidence="1">
    <location>
        <begin position="658"/>
        <end position="713"/>
    </location>
</feature>
<gene>
    <name evidence="3" type="ORF">PCOR1329_LOCUS19571</name>
</gene>
<name>A0ABN9RCN9_9DINO</name>
<dbReference type="InterPro" id="IPR019808">
    <property type="entry name" value="Histidine_triad_CS"/>
</dbReference>
<feature type="non-terminal residue" evidence="3">
    <location>
        <position position="1"/>
    </location>
</feature>
<protein>
    <recommendedName>
        <fullName evidence="2">DUF6570 domain-containing protein</fullName>
    </recommendedName>
</protein>
<dbReference type="Pfam" id="PF20209">
    <property type="entry name" value="DUF6570"/>
    <property type="match status" value="1"/>
</dbReference>
<accession>A0ABN9RCN9</accession>
<reference evidence="3" key="1">
    <citation type="submission" date="2023-10" db="EMBL/GenBank/DDBJ databases">
        <authorList>
            <person name="Chen Y."/>
            <person name="Shah S."/>
            <person name="Dougan E. K."/>
            <person name="Thang M."/>
            <person name="Chan C."/>
        </authorList>
    </citation>
    <scope>NUCLEOTIDE SEQUENCE [LARGE SCALE GENOMIC DNA]</scope>
</reference>
<feature type="compositionally biased region" description="Basic and acidic residues" evidence="1">
    <location>
        <begin position="1671"/>
        <end position="1682"/>
    </location>
</feature>